<evidence type="ECO:0000313" key="5">
    <source>
        <dbReference type="EMBL" id="UJO20035.1"/>
    </source>
</evidence>
<name>A0A9Q8URS3_PASFU</name>
<dbReference type="Proteomes" id="UP000756132">
    <property type="component" value="Chromosome 7"/>
</dbReference>
<dbReference type="KEGG" id="ffu:CLAFUR5_10101"/>
<dbReference type="SUPFAM" id="SSF51735">
    <property type="entry name" value="NAD(P)-binding Rossmann-fold domains"/>
    <property type="match status" value="1"/>
</dbReference>
<reference evidence="5" key="2">
    <citation type="journal article" date="2022" name="Microb. Genom.">
        <title>A chromosome-scale genome assembly of the tomato pathogen Cladosporium fulvum reveals a compartmentalized genome architecture and the presence of a dispensable chromosome.</title>
        <authorList>
            <person name="Zaccaron A.Z."/>
            <person name="Chen L.H."/>
            <person name="Samaras A."/>
            <person name="Stergiopoulos I."/>
        </authorList>
    </citation>
    <scope>NUCLEOTIDE SEQUENCE</scope>
    <source>
        <strain evidence="5">Race5_Kim</strain>
    </source>
</reference>
<organism evidence="5 6">
    <name type="scientific">Passalora fulva</name>
    <name type="common">Tomato leaf mold</name>
    <name type="synonym">Cladosporium fulvum</name>
    <dbReference type="NCBI Taxonomy" id="5499"/>
    <lineage>
        <taxon>Eukaryota</taxon>
        <taxon>Fungi</taxon>
        <taxon>Dikarya</taxon>
        <taxon>Ascomycota</taxon>
        <taxon>Pezizomycotina</taxon>
        <taxon>Dothideomycetes</taxon>
        <taxon>Dothideomycetidae</taxon>
        <taxon>Mycosphaerellales</taxon>
        <taxon>Mycosphaerellaceae</taxon>
        <taxon>Fulvia</taxon>
    </lineage>
</organism>
<dbReference type="EMBL" id="CP090169">
    <property type="protein sequence ID" value="UJO20035.1"/>
    <property type="molecule type" value="Genomic_DNA"/>
</dbReference>
<dbReference type="GO" id="GO:0016491">
    <property type="term" value="F:oxidoreductase activity"/>
    <property type="evidence" value="ECO:0007669"/>
    <property type="project" value="UniProtKB-KW"/>
</dbReference>
<evidence type="ECO:0000256" key="1">
    <source>
        <dbReference type="ARBA" id="ARBA00006484"/>
    </source>
</evidence>
<dbReference type="InterPro" id="IPR036291">
    <property type="entry name" value="NAD(P)-bd_dom_sf"/>
</dbReference>
<evidence type="ECO:0000313" key="6">
    <source>
        <dbReference type="Proteomes" id="UP000756132"/>
    </source>
</evidence>
<dbReference type="PANTHER" id="PTHR43963">
    <property type="entry name" value="CARBONYL REDUCTASE 1-RELATED"/>
    <property type="match status" value="1"/>
</dbReference>
<keyword evidence="3" id="KW-0560">Oxidoreductase</keyword>
<dbReference type="PRINTS" id="PR00080">
    <property type="entry name" value="SDRFAMILY"/>
</dbReference>
<comment type="similarity">
    <text evidence="1 4">Belongs to the short-chain dehydrogenases/reductases (SDR) family.</text>
</comment>
<keyword evidence="6" id="KW-1185">Reference proteome</keyword>
<dbReference type="OMA" id="GAQTPVM"/>
<accession>A0A9Q8URS3</accession>
<keyword evidence="2" id="KW-0521">NADP</keyword>
<dbReference type="Pfam" id="PF00106">
    <property type="entry name" value="adh_short"/>
    <property type="match status" value="2"/>
</dbReference>
<evidence type="ECO:0000256" key="3">
    <source>
        <dbReference type="ARBA" id="ARBA00023002"/>
    </source>
</evidence>
<proteinExistence type="inferred from homology"/>
<gene>
    <name evidence="5" type="ORF">CLAFUR5_10101</name>
</gene>
<evidence type="ECO:0000256" key="2">
    <source>
        <dbReference type="ARBA" id="ARBA00022857"/>
    </source>
</evidence>
<sequence length="291" mass="31599">MAVQSRIAAVTGANKGVGLAIVRQLALQYPTSPLNSGPFLIYLTARSPERGQEALNTLTSDPQFKDAGVLSQHGGDTTIKYHAVDIDQTKSVQDFRDFLQKEHSDGIDILINNAGIAMEGFDAGVVKKTLQTNYFGTLEICQSLLPLIREGGRLVNVSSMSGKLNKYSDEIREAFLAAAKKDVPAVTAIMQQFQKAVEAGQEKEEGFPSIAYGVSKAGETAYTKALALEGSWRKKNILINACCPGYVNTDMTKGRGRKTPDQGAQTPVMLALQDIGGKTGEFWQHEEVIEW</sequence>
<dbReference type="PANTHER" id="PTHR43963:SF6">
    <property type="entry name" value="CHAIN DEHYDROGENASE FAMILY PROTEIN, PUTATIVE (AFU_ORTHOLOGUE AFUA_3G15350)-RELATED"/>
    <property type="match status" value="1"/>
</dbReference>
<protein>
    <submittedName>
        <fullName evidence="5">Carbonyl reductase [NADPH] 1</fullName>
    </submittedName>
</protein>
<dbReference type="GeneID" id="71989979"/>
<dbReference type="Gene3D" id="3.40.50.720">
    <property type="entry name" value="NAD(P)-binding Rossmann-like Domain"/>
    <property type="match status" value="1"/>
</dbReference>
<dbReference type="PRINTS" id="PR00081">
    <property type="entry name" value="GDHRDH"/>
</dbReference>
<dbReference type="InterPro" id="IPR002347">
    <property type="entry name" value="SDR_fam"/>
</dbReference>
<reference evidence="5" key="1">
    <citation type="submission" date="2021-12" db="EMBL/GenBank/DDBJ databases">
        <authorList>
            <person name="Zaccaron A."/>
            <person name="Stergiopoulos I."/>
        </authorList>
    </citation>
    <scope>NUCLEOTIDE SEQUENCE</scope>
    <source>
        <strain evidence="5">Race5_Kim</strain>
    </source>
</reference>
<dbReference type="OrthoDB" id="1933717at2759"/>
<evidence type="ECO:0000256" key="4">
    <source>
        <dbReference type="RuleBase" id="RU000363"/>
    </source>
</evidence>
<dbReference type="RefSeq" id="XP_047764401.1">
    <property type="nucleotide sequence ID" value="XM_047909249.1"/>
</dbReference>
<dbReference type="AlphaFoldDB" id="A0A9Q8URS3"/>